<comment type="caution">
    <text evidence="2">The sequence shown here is derived from an EMBL/GenBank/DDBJ whole genome shotgun (WGS) entry which is preliminary data.</text>
</comment>
<dbReference type="STRING" id="1034346.GCA_000313565_02288"/>
<gene>
    <name evidence="2" type="ORF">DES51_102279</name>
</gene>
<dbReference type="Proteomes" id="UP000247612">
    <property type="component" value="Unassembled WGS sequence"/>
</dbReference>
<name>A0A318KZS1_9FIRM</name>
<feature type="transmembrane region" description="Helical" evidence="1">
    <location>
        <begin position="113"/>
        <end position="134"/>
    </location>
</feature>
<feature type="transmembrane region" description="Helical" evidence="1">
    <location>
        <begin position="203"/>
        <end position="223"/>
    </location>
</feature>
<feature type="transmembrane region" description="Helical" evidence="1">
    <location>
        <begin position="249"/>
        <end position="272"/>
    </location>
</feature>
<feature type="transmembrane region" description="Helical" evidence="1">
    <location>
        <begin position="63"/>
        <end position="85"/>
    </location>
</feature>
<dbReference type="AlphaFoldDB" id="A0A318KZS1"/>
<keyword evidence="1" id="KW-0472">Membrane</keyword>
<sequence length="279" mass="32919">MKLLTKKRAFNKITVITAVSMFLVMFLYYGTTFGYFQNLFFFVPTEGWPDKWEYMNSEFNYDYMMIWGALPMQFLLPIFSSLPVLRFIDEKRGFFDQLAIRYKSSFKFYIKTILKYALIAAATCFAGYMIYYVVGVVFFRISSELNVEVNGYREMFRDILGNGLYRDHRYLFYFMEGIPKYILVPFVYGLFSLGISLWTNKKFMVIFIPTLYYLGFSALMMLLPDYDLRYYFAPSFIMAASSFNDLNTLMLPLALIIPFIISMILILARLCYGKEKSLT</sequence>
<dbReference type="EMBL" id="QJKH01000002">
    <property type="protein sequence ID" value="PXX81156.1"/>
    <property type="molecule type" value="Genomic_DNA"/>
</dbReference>
<evidence type="ECO:0008006" key="4">
    <source>
        <dbReference type="Google" id="ProtNLM"/>
    </source>
</evidence>
<keyword evidence="3" id="KW-1185">Reference proteome</keyword>
<evidence type="ECO:0000256" key="1">
    <source>
        <dbReference type="SAM" id="Phobius"/>
    </source>
</evidence>
<accession>A0A318KZS1</accession>
<reference evidence="2 3" key="1">
    <citation type="submission" date="2018-05" db="EMBL/GenBank/DDBJ databases">
        <title>Genomic Encyclopedia of Type Strains, Phase IV (KMG-IV): sequencing the most valuable type-strain genomes for metagenomic binning, comparative biology and taxonomic classification.</title>
        <authorList>
            <person name="Goeker M."/>
        </authorList>
    </citation>
    <scope>NUCLEOTIDE SEQUENCE [LARGE SCALE GENOMIC DNA]</scope>
    <source>
        <strain evidence="2 3">JC118</strain>
    </source>
</reference>
<keyword evidence="1" id="KW-1133">Transmembrane helix</keyword>
<proteinExistence type="predicted"/>
<evidence type="ECO:0000313" key="3">
    <source>
        <dbReference type="Proteomes" id="UP000247612"/>
    </source>
</evidence>
<dbReference type="RefSeq" id="WP_022938591.1">
    <property type="nucleotide sequence ID" value="NZ_CABKRQ010000006.1"/>
</dbReference>
<protein>
    <recommendedName>
        <fullName evidence="4">ABC-2 family transporter</fullName>
    </recommendedName>
</protein>
<keyword evidence="1" id="KW-0812">Transmembrane</keyword>
<organism evidence="2 3">
    <name type="scientific">Dielma fastidiosa</name>
    <dbReference type="NCBI Taxonomy" id="1034346"/>
    <lineage>
        <taxon>Bacteria</taxon>
        <taxon>Bacillati</taxon>
        <taxon>Bacillota</taxon>
        <taxon>Erysipelotrichia</taxon>
        <taxon>Erysipelotrichales</taxon>
        <taxon>Erysipelotrichaceae</taxon>
        <taxon>Dielma</taxon>
    </lineage>
</organism>
<feature type="transmembrane region" description="Helical" evidence="1">
    <location>
        <begin position="21"/>
        <end position="43"/>
    </location>
</feature>
<evidence type="ECO:0000313" key="2">
    <source>
        <dbReference type="EMBL" id="PXX81156.1"/>
    </source>
</evidence>
<dbReference type="OrthoDB" id="10019210at2"/>